<sequence length="29" mass="2893">MSTPRRTALLATLLAGLLAACGSAPPPSR</sequence>
<dbReference type="PROSITE" id="PS51257">
    <property type="entry name" value="PROKAR_LIPOPROTEIN"/>
    <property type="match status" value="1"/>
</dbReference>
<reference evidence="1 2" key="1">
    <citation type="submission" date="2018-06" db="EMBL/GenBank/DDBJ databases">
        <authorList>
            <consortium name="Pathogen Informatics"/>
            <person name="Doyle S."/>
        </authorList>
    </citation>
    <scope>NUCLEOTIDE SEQUENCE [LARGE SCALE GENOMIC DNA]</scope>
    <source>
        <strain evidence="1 2">NCTC13294</strain>
    </source>
</reference>
<protein>
    <submittedName>
        <fullName evidence="1">Uncharacterized protein</fullName>
    </submittedName>
</protein>
<organism evidence="1 2">
    <name type="scientific">Cardiobacterium valvarum</name>
    <dbReference type="NCBI Taxonomy" id="194702"/>
    <lineage>
        <taxon>Bacteria</taxon>
        <taxon>Pseudomonadati</taxon>
        <taxon>Pseudomonadota</taxon>
        <taxon>Gammaproteobacteria</taxon>
        <taxon>Cardiobacteriales</taxon>
        <taxon>Cardiobacteriaceae</taxon>
        <taxon>Cardiobacterium</taxon>
    </lineage>
</organism>
<dbReference type="AlphaFoldDB" id="A0A381EDG3"/>
<evidence type="ECO:0000313" key="1">
    <source>
        <dbReference type="EMBL" id="SUX25074.1"/>
    </source>
</evidence>
<gene>
    <name evidence="1" type="ORF">NCTC13294_02228</name>
</gene>
<name>A0A381EDG3_9GAMM</name>
<keyword evidence="2" id="KW-1185">Reference proteome</keyword>
<dbReference type="Proteomes" id="UP000254572">
    <property type="component" value="Unassembled WGS sequence"/>
</dbReference>
<evidence type="ECO:0000313" key="2">
    <source>
        <dbReference type="Proteomes" id="UP000254572"/>
    </source>
</evidence>
<proteinExistence type="predicted"/>
<dbReference type="EMBL" id="UFUW01000001">
    <property type="protein sequence ID" value="SUX25074.1"/>
    <property type="molecule type" value="Genomic_DNA"/>
</dbReference>
<accession>A0A381EDG3</accession>